<evidence type="ECO:0000256" key="1">
    <source>
        <dbReference type="ARBA" id="ARBA00008005"/>
    </source>
</evidence>
<dbReference type="RefSeq" id="WP_124950276.1">
    <property type="nucleotide sequence ID" value="NZ_RRCM01000001.1"/>
</dbReference>
<dbReference type="InterPro" id="IPR035089">
    <property type="entry name" value="Phage_sheath_subtilisin"/>
</dbReference>
<dbReference type="InterPro" id="IPR020287">
    <property type="entry name" value="Tail_sheath_C"/>
</dbReference>
<name>A0A3P3Q2X9_9FIRM</name>
<evidence type="ECO:0000259" key="3">
    <source>
        <dbReference type="Pfam" id="PF17482"/>
    </source>
</evidence>
<dbReference type="Pfam" id="PF17482">
    <property type="entry name" value="Phage_sheath_1C"/>
    <property type="match status" value="1"/>
</dbReference>
<dbReference type="Gene3D" id="3.30.1370.220">
    <property type="match status" value="1"/>
</dbReference>
<gene>
    <name evidence="4" type="ORF">EHW90_00195</name>
</gene>
<feature type="domain" description="Tail sheath protein subtilisin-like" evidence="2">
    <location>
        <begin position="89"/>
        <end position="230"/>
    </location>
</feature>
<accession>A0A3P3Q2X9</accession>
<dbReference type="EMBL" id="RRCM01000001">
    <property type="protein sequence ID" value="RRJ15505.1"/>
    <property type="molecule type" value="Genomic_DNA"/>
</dbReference>
<dbReference type="Gene3D" id="3.40.50.11790">
    <property type="match status" value="1"/>
</dbReference>
<evidence type="ECO:0000313" key="5">
    <source>
        <dbReference type="Proteomes" id="UP000276982"/>
    </source>
</evidence>
<comment type="similarity">
    <text evidence="1">Belongs to the myoviridae tail sheath protein family.</text>
</comment>
<sequence>MSKLTSPSITIAFTEQGASAVTRGERGIVALVLKGARQQTFKVMSISDIPSGVLSAENEQFVKDALIGYSHAPKYIIVYVMPTAEDMTKSYKDMMQYFENERFTYMAIPTAKTDNKVQDIVTWAKKQRSEHNLVKVVLPEVAADSEGIINWSSTLYRTKEQALTPEQGCARIAGLLAGTGLTVSGTYAPLQDFVDVSRLTKAEQDEAVGAGKLIALWDGEKVKLNRAVTSLTTTSADKGDSFKKIKLVETMDMMEDDTRKTIEDNYIGKFSNSYDNKCLLITAINAYFMGLVNDGLLDVGQCQIDIEGQKQWLKAQGKKVVLEDGSEKDIDDCNDAEIKRANTGSQVFLKAVVSLVDAIEDVTLKITV</sequence>
<reference evidence="4 5" key="1">
    <citation type="submission" date="2018-11" db="EMBL/GenBank/DDBJ databases">
        <title>Genome sequencing of Lachnoanaerobaculum orale DSM 24553T.</title>
        <authorList>
            <person name="Kook J.-K."/>
            <person name="Park S.-N."/>
            <person name="Lim Y.K."/>
        </authorList>
    </citation>
    <scope>NUCLEOTIDE SEQUENCE [LARGE SCALE GENOMIC DNA]</scope>
    <source>
        <strain evidence="4 5">DSM 24553</strain>
    </source>
</reference>
<dbReference type="Proteomes" id="UP000276982">
    <property type="component" value="Unassembled WGS sequence"/>
</dbReference>
<dbReference type="AlphaFoldDB" id="A0A3P3Q2X9"/>
<protein>
    <submittedName>
        <fullName evidence="4">Phage tail protein</fullName>
    </submittedName>
</protein>
<organism evidence="4 5">
    <name type="scientific">Lachnoanaerobaculum orale</name>
    <dbReference type="NCBI Taxonomy" id="979627"/>
    <lineage>
        <taxon>Bacteria</taxon>
        <taxon>Bacillati</taxon>
        <taxon>Bacillota</taxon>
        <taxon>Clostridia</taxon>
        <taxon>Lachnospirales</taxon>
        <taxon>Lachnospiraceae</taxon>
        <taxon>Lachnoanaerobaculum</taxon>
    </lineage>
</organism>
<proteinExistence type="inferred from homology"/>
<feature type="domain" description="Tail sheath protein C-terminal" evidence="3">
    <location>
        <begin position="237"/>
        <end position="367"/>
    </location>
</feature>
<keyword evidence="5" id="KW-1185">Reference proteome</keyword>
<comment type="caution">
    <text evidence="4">The sequence shown here is derived from an EMBL/GenBank/DDBJ whole genome shotgun (WGS) entry which is preliminary data.</text>
</comment>
<evidence type="ECO:0000259" key="2">
    <source>
        <dbReference type="Pfam" id="PF04984"/>
    </source>
</evidence>
<evidence type="ECO:0000313" key="4">
    <source>
        <dbReference type="EMBL" id="RRJ15505.1"/>
    </source>
</evidence>
<dbReference type="Pfam" id="PF04984">
    <property type="entry name" value="Phage_sheath_1"/>
    <property type="match status" value="1"/>
</dbReference>